<dbReference type="EMBL" id="JAGMUV010000037">
    <property type="protein sequence ID" value="KAH7112635.1"/>
    <property type="molecule type" value="Genomic_DNA"/>
</dbReference>
<dbReference type="InterPro" id="IPR021858">
    <property type="entry name" value="Fun_TF"/>
</dbReference>
<organism evidence="2 3">
    <name type="scientific">Dactylonectria macrodidyma</name>
    <dbReference type="NCBI Taxonomy" id="307937"/>
    <lineage>
        <taxon>Eukaryota</taxon>
        <taxon>Fungi</taxon>
        <taxon>Dikarya</taxon>
        <taxon>Ascomycota</taxon>
        <taxon>Pezizomycotina</taxon>
        <taxon>Sordariomycetes</taxon>
        <taxon>Hypocreomycetidae</taxon>
        <taxon>Hypocreales</taxon>
        <taxon>Nectriaceae</taxon>
        <taxon>Dactylonectria</taxon>
    </lineage>
</organism>
<evidence type="ECO:0000313" key="3">
    <source>
        <dbReference type="Proteomes" id="UP000738349"/>
    </source>
</evidence>
<dbReference type="Proteomes" id="UP000738349">
    <property type="component" value="Unassembled WGS sequence"/>
</dbReference>
<dbReference type="OrthoDB" id="6730379at2759"/>
<evidence type="ECO:0000256" key="1">
    <source>
        <dbReference type="ARBA" id="ARBA00023242"/>
    </source>
</evidence>
<keyword evidence="3" id="KW-1185">Reference proteome</keyword>
<proteinExistence type="predicted"/>
<reference evidence="2" key="1">
    <citation type="journal article" date="2021" name="Nat. Commun.">
        <title>Genetic determinants of endophytism in the Arabidopsis root mycobiome.</title>
        <authorList>
            <person name="Mesny F."/>
            <person name="Miyauchi S."/>
            <person name="Thiergart T."/>
            <person name="Pickel B."/>
            <person name="Atanasova L."/>
            <person name="Karlsson M."/>
            <person name="Huettel B."/>
            <person name="Barry K.W."/>
            <person name="Haridas S."/>
            <person name="Chen C."/>
            <person name="Bauer D."/>
            <person name="Andreopoulos W."/>
            <person name="Pangilinan J."/>
            <person name="LaButti K."/>
            <person name="Riley R."/>
            <person name="Lipzen A."/>
            <person name="Clum A."/>
            <person name="Drula E."/>
            <person name="Henrissat B."/>
            <person name="Kohler A."/>
            <person name="Grigoriev I.V."/>
            <person name="Martin F.M."/>
            <person name="Hacquard S."/>
        </authorList>
    </citation>
    <scope>NUCLEOTIDE SEQUENCE</scope>
    <source>
        <strain evidence="2">MPI-CAGE-AT-0147</strain>
    </source>
</reference>
<protein>
    <submittedName>
        <fullName evidence="2">Uncharacterized protein</fullName>
    </submittedName>
</protein>
<evidence type="ECO:0000313" key="2">
    <source>
        <dbReference type="EMBL" id="KAH7112635.1"/>
    </source>
</evidence>
<dbReference type="Pfam" id="PF11951">
    <property type="entry name" value="Fungal_trans_2"/>
    <property type="match status" value="1"/>
</dbReference>
<accession>A0A9P9D360</accession>
<gene>
    <name evidence="2" type="ORF">EDB81DRAFT_670606</name>
</gene>
<sequence length="231" mass="26427">MLLYLYELGQYTSAAPSTFSSLRQNEVLYRKVTRRSELGKGIEADVTGCDPNILDTISKIFDTLMGEEGLPPSWQTYLLELEGQLRMRILEPLDSDIVPGTTSWMHAVTMLHCLTTVLWINRSVSGYCGTEATHQSLVTQGVKILAQMKTCDLPWPLFIIAGETRTDEQRRIILSIIHRTRERSRTEHMNMVGELIETLWNYDDLDPDGLLSYNTKLRSIIQAYPWMPPFV</sequence>
<comment type="caution">
    <text evidence="2">The sequence shown here is derived from an EMBL/GenBank/DDBJ whole genome shotgun (WGS) entry which is preliminary data.</text>
</comment>
<dbReference type="AlphaFoldDB" id="A0A9P9D360"/>
<name>A0A9P9D360_9HYPO</name>
<keyword evidence="1" id="KW-0539">Nucleus</keyword>